<reference evidence="1" key="1">
    <citation type="submission" date="2021-01" db="EMBL/GenBank/DDBJ databases">
        <authorList>
            <person name="Corre E."/>
            <person name="Pelletier E."/>
            <person name="Niang G."/>
            <person name="Scheremetjew M."/>
            <person name="Finn R."/>
            <person name="Kale V."/>
            <person name="Holt S."/>
            <person name="Cochrane G."/>
            <person name="Meng A."/>
            <person name="Brown T."/>
            <person name="Cohen L."/>
        </authorList>
    </citation>
    <scope>NUCLEOTIDE SEQUENCE</scope>
    <source>
        <strain evidence="1">NIES-381</strain>
    </source>
</reference>
<proteinExistence type="predicted"/>
<dbReference type="EMBL" id="HBGA01019589">
    <property type="protein sequence ID" value="CAD8996547.1"/>
    <property type="molecule type" value="Transcribed_RNA"/>
</dbReference>
<organism evidence="1">
    <name type="scientific">Eutreptiella gymnastica</name>
    <dbReference type="NCBI Taxonomy" id="73025"/>
    <lineage>
        <taxon>Eukaryota</taxon>
        <taxon>Discoba</taxon>
        <taxon>Euglenozoa</taxon>
        <taxon>Euglenida</taxon>
        <taxon>Spirocuta</taxon>
        <taxon>Euglenophyceae</taxon>
        <taxon>Eutreptiales</taxon>
        <taxon>Eutreptiaceae</taxon>
        <taxon>Eutreptiella</taxon>
    </lineage>
</organism>
<protein>
    <submittedName>
        <fullName evidence="1">Uncharacterized protein</fullName>
    </submittedName>
</protein>
<accession>A0A7S1I004</accession>
<sequence>MDMKAPTGSCVATFRKNGDVYAIAHTHKSTGYKSQDAATKFDGTTSYKEGYCSAMSNSTPNRKPLVPYKAGSSRNRLPVVFNSDESIQKLSRKMTDPLGGAPKYNQTFVTTNQRTFVQHKGTPIGYGNQGIVAERTKWSHKRQNE</sequence>
<name>A0A7S1I004_9EUGL</name>
<evidence type="ECO:0000313" key="1">
    <source>
        <dbReference type="EMBL" id="CAD8996547.1"/>
    </source>
</evidence>
<gene>
    <name evidence="1" type="ORF">EGYM00392_LOCUS7609</name>
</gene>
<dbReference type="AlphaFoldDB" id="A0A7S1I004"/>